<dbReference type="Proteomes" id="UP001148838">
    <property type="component" value="Unassembled WGS sequence"/>
</dbReference>
<sequence length="108" mass="12283">MRKRMLAGSSSDEEVVPIFPPNRDCFSNHNVALYCADCSLCDKWNYGESRRITNFLTADWMIKASQSNNNSLTKTLAVGRVCLYLTSLIIYRLIKYTSSQELTTKSCL</sequence>
<organism evidence="1 2">
    <name type="scientific">Periplaneta americana</name>
    <name type="common">American cockroach</name>
    <name type="synonym">Blatta americana</name>
    <dbReference type="NCBI Taxonomy" id="6978"/>
    <lineage>
        <taxon>Eukaryota</taxon>
        <taxon>Metazoa</taxon>
        <taxon>Ecdysozoa</taxon>
        <taxon>Arthropoda</taxon>
        <taxon>Hexapoda</taxon>
        <taxon>Insecta</taxon>
        <taxon>Pterygota</taxon>
        <taxon>Neoptera</taxon>
        <taxon>Polyneoptera</taxon>
        <taxon>Dictyoptera</taxon>
        <taxon>Blattodea</taxon>
        <taxon>Blattoidea</taxon>
        <taxon>Blattidae</taxon>
        <taxon>Blattinae</taxon>
        <taxon>Periplaneta</taxon>
    </lineage>
</organism>
<reference evidence="1 2" key="1">
    <citation type="journal article" date="2022" name="Allergy">
        <title>Genome assembly and annotation of Periplaneta americana reveal a comprehensive cockroach allergen profile.</title>
        <authorList>
            <person name="Wang L."/>
            <person name="Xiong Q."/>
            <person name="Saelim N."/>
            <person name="Wang L."/>
            <person name="Nong W."/>
            <person name="Wan A.T."/>
            <person name="Shi M."/>
            <person name="Liu X."/>
            <person name="Cao Q."/>
            <person name="Hui J.H.L."/>
            <person name="Sookrung N."/>
            <person name="Leung T.F."/>
            <person name="Tungtrongchitr A."/>
            <person name="Tsui S.K.W."/>
        </authorList>
    </citation>
    <scope>NUCLEOTIDE SEQUENCE [LARGE SCALE GENOMIC DNA]</scope>
    <source>
        <strain evidence="1">PWHHKU_190912</strain>
    </source>
</reference>
<accession>A0ABQ8SEP9</accession>
<evidence type="ECO:0000313" key="1">
    <source>
        <dbReference type="EMBL" id="KAJ4432468.1"/>
    </source>
</evidence>
<comment type="caution">
    <text evidence="1">The sequence shown here is derived from an EMBL/GenBank/DDBJ whole genome shotgun (WGS) entry which is preliminary data.</text>
</comment>
<evidence type="ECO:0000313" key="2">
    <source>
        <dbReference type="Proteomes" id="UP001148838"/>
    </source>
</evidence>
<keyword evidence="2" id="KW-1185">Reference proteome</keyword>
<proteinExistence type="predicted"/>
<gene>
    <name evidence="1" type="ORF">ANN_21087</name>
</gene>
<protein>
    <submittedName>
        <fullName evidence="1">Uncharacterized protein</fullName>
    </submittedName>
</protein>
<dbReference type="EMBL" id="JAJSOF020000029">
    <property type="protein sequence ID" value="KAJ4432468.1"/>
    <property type="molecule type" value="Genomic_DNA"/>
</dbReference>
<name>A0ABQ8SEP9_PERAM</name>